<accession>A0A133NKF7</accession>
<evidence type="ECO:0000256" key="1">
    <source>
        <dbReference type="ARBA" id="ARBA00022448"/>
    </source>
</evidence>
<dbReference type="InterPro" id="IPR017871">
    <property type="entry name" value="ABC_transporter-like_CS"/>
</dbReference>
<name>A0A133NKF7_9FUSO</name>
<evidence type="ECO:0000256" key="2">
    <source>
        <dbReference type="ARBA" id="ARBA00022741"/>
    </source>
</evidence>
<proteinExistence type="predicted"/>
<dbReference type="SMART" id="SM00382">
    <property type="entry name" value="AAA"/>
    <property type="match status" value="1"/>
</dbReference>
<organism evidence="5 6">
    <name type="scientific">Fusobacterium equinum</name>
    <dbReference type="NCBI Taxonomy" id="134605"/>
    <lineage>
        <taxon>Bacteria</taxon>
        <taxon>Fusobacteriati</taxon>
        <taxon>Fusobacteriota</taxon>
        <taxon>Fusobacteriia</taxon>
        <taxon>Fusobacteriales</taxon>
        <taxon>Fusobacteriaceae</taxon>
        <taxon>Fusobacterium</taxon>
    </lineage>
</organism>
<dbReference type="PROSITE" id="PS00211">
    <property type="entry name" value="ABC_TRANSPORTER_1"/>
    <property type="match status" value="1"/>
</dbReference>
<dbReference type="PROSITE" id="PS50893">
    <property type="entry name" value="ABC_TRANSPORTER_2"/>
    <property type="match status" value="1"/>
</dbReference>
<keyword evidence="6" id="KW-1185">Reference proteome</keyword>
<keyword evidence="1" id="KW-0813">Transport</keyword>
<evidence type="ECO:0000259" key="4">
    <source>
        <dbReference type="PROSITE" id="PS50893"/>
    </source>
</evidence>
<evidence type="ECO:0000256" key="3">
    <source>
        <dbReference type="ARBA" id="ARBA00022840"/>
    </source>
</evidence>
<dbReference type="InterPro" id="IPR027417">
    <property type="entry name" value="P-loop_NTPase"/>
</dbReference>
<dbReference type="Proteomes" id="UP000070617">
    <property type="component" value="Unassembled WGS sequence"/>
</dbReference>
<dbReference type="RefSeq" id="WP_008801257.1">
    <property type="nucleotide sequence ID" value="NZ_KQ956512.1"/>
</dbReference>
<keyword evidence="3 5" id="KW-0067">ATP-binding</keyword>
<dbReference type="PATRIC" id="fig|134605.3.peg.188"/>
<dbReference type="InterPro" id="IPR003439">
    <property type="entry name" value="ABC_transporter-like_ATP-bd"/>
</dbReference>
<dbReference type="GO" id="GO:0005524">
    <property type="term" value="F:ATP binding"/>
    <property type="evidence" value="ECO:0007669"/>
    <property type="project" value="UniProtKB-KW"/>
</dbReference>
<dbReference type="InterPro" id="IPR003593">
    <property type="entry name" value="AAA+_ATPase"/>
</dbReference>
<reference evidence="6" key="1">
    <citation type="submission" date="2016-01" db="EMBL/GenBank/DDBJ databases">
        <authorList>
            <person name="Mitreva M."/>
            <person name="Pepin K.H."/>
            <person name="Mihindukulasuriya K.A."/>
            <person name="Fulton R."/>
            <person name="Fronick C."/>
            <person name="O'Laughlin M."/>
            <person name="Miner T."/>
            <person name="Herter B."/>
            <person name="Rosa B.A."/>
            <person name="Cordes M."/>
            <person name="Tomlinson C."/>
            <person name="Wollam A."/>
            <person name="Palsikar V.B."/>
            <person name="Mardis E.R."/>
            <person name="Wilson R.K."/>
        </authorList>
    </citation>
    <scope>NUCLEOTIDE SEQUENCE [LARGE SCALE GENOMIC DNA]</scope>
    <source>
        <strain evidence="6">CMW8396</strain>
    </source>
</reference>
<dbReference type="EMBL" id="LRPX01000006">
    <property type="protein sequence ID" value="KXA16764.1"/>
    <property type="molecule type" value="Genomic_DNA"/>
</dbReference>
<dbReference type="PANTHER" id="PTHR42781:SF8">
    <property type="entry name" value="BICARBONATE TRANSPORT ATP-BINDING PROTEIN CMPC"/>
    <property type="match status" value="1"/>
</dbReference>
<dbReference type="PANTHER" id="PTHR42781">
    <property type="entry name" value="SPERMIDINE/PUTRESCINE IMPORT ATP-BINDING PROTEIN POTA"/>
    <property type="match status" value="1"/>
</dbReference>
<sequence length="246" mass="28233">MIVLNNVSASYLDGNTKKKVIENLDLVIKEKCNVSIMGSSGCGKTTLLKVIAGLKKIEEGSISYRGKKYNTPIPEISLLFQNYGLLDWKTAEENILLPIYLRRSQKDSEKFSQLVKDLGLEKCLHKYPSQLSGGEKQRVAIGRALMTECKFLLLDEAFSSLDFVTKERIQNHLKKVFMKRGVTIILVTHSMEEALFWGDKIIIFESSTSKTPHILENYKESCDKEDWKKKEKILKRIKRIQNEEIK</sequence>
<dbReference type="GO" id="GO:0016887">
    <property type="term" value="F:ATP hydrolysis activity"/>
    <property type="evidence" value="ECO:0007669"/>
    <property type="project" value="InterPro"/>
</dbReference>
<evidence type="ECO:0000313" key="6">
    <source>
        <dbReference type="Proteomes" id="UP000070617"/>
    </source>
</evidence>
<evidence type="ECO:0000313" key="5">
    <source>
        <dbReference type="EMBL" id="KXA16764.1"/>
    </source>
</evidence>
<dbReference type="InterPro" id="IPR050093">
    <property type="entry name" value="ABC_SmlMolc_Importer"/>
</dbReference>
<dbReference type="STRING" id="134605.HMPREF3206_00186"/>
<dbReference type="SUPFAM" id="SSF52540">
    <property type="entry name" value="P-loop containing nucleoside triphosphate hydrolases"/>
    <property type="match status" value="1"/>
</dbReference>
<protein>
    <submittedName>
        <fullName evidence="5">ABC transporter, ATP-binding protein</fullName>
    </submittedName>
</protein>
<keyword evidence="2" id="KW-0547">Nucleotide-binding</keyword>
<feature type="domain" description="ABC transporter" evidence="4">
    <location>
        <begin position="2"/>
        <end position="231"/>
    </location>
</feature>
<gene>
    <name evidence="5" type="ORF">HMPREF3206_00186</name>
</gene>
<comment type="caution">
    <text evidence="5">The sequence shown here is derived from an EMBL/GenBank/DDBJ whole genome shotgun (WGS) entry which is preliminary data.</text>
</comment>
<dbReference type="Gene3D" id="3.40.50.300">
    <property type="entry name" value="P-loop containing nucleotide triphosphate hydrolases"/>
    <property type="match status" value="1"/>
</dbReference>
<dbReference type="AlphaFoldDB" id="A0A133NKF7"/>
<dbReference type="Pfam" id="PF00005">
    <property type="entry name" value="ABC_tran"/>
    <property type="match status" value="1"/>
</dbReference>